<evidence type="ECO:0000313" key="3">
    <source>
        <dbReference type="Proteomes" id="UP000275267"/>
    </source>
</evidence>
<accession>A0A3L6PC81</accession>
<dbReference type="Proteomes" id="UP000275267">
    <property type="component" value="Unassembled WGS sequence"/>
</dbReference>
<feature type="transmembrane region" description="Helical" evidence="1">
    <location>
        <begin position="85"/>
        <end position="103"/>
    </location>
</feature>
<keyword evidence="3" id="KW-1185">Reference proteome</keyword>
<evidence type="ECO:0000313" key="2">
    <source>
        <dbReference type="EMBL" id="RLM55180.1"/>
    </source>
</evidence>
<protein>
    <submittedName>
        <fullName evidence="2">Uncharacterized protein</fullName>
    </submittedName>
</protein>
<dbReference type="AlphaFoldDB" id="A0A3L6PC81"/>
<comment type="caution">
    <text evidence="2">The sequence shown here is derived from an EMBL/GenBank/DDBJ whole genome shotgun (WGS) entry which is preliminary data.</text>
</comment>
<proteinExistence type="predicted"/>
<reference evidence="3" key="1">
    <citation type="journal article" date="2019" name="Nat. Commun.">
        <title>The genome of broomcorn millet.</title>
        <authorList>
            <person name="Zou C."/>
            <person name="Miki D."/>
            <person name="Li D."/>
            <person name="Tang Q."/>
            <person name="Xiao L."/>
            <person name="Rajput S."/>
            <person name="Deng P."/>
            <person name="Jia W."/>
            <person name="Huang R."/>
            <person name="Zhang M."/>
            <person name="Sun Y."/>
            <person name="Hu J."/>
            <person name="Fu X."/>
            <person name="Schnable P.S."/>
            <person name="Li F."/>
            <person name="Zhang H."/>
            <person name="Feng B."/>
            <person name="Zhu X."/>
            <person name="Liu R."/>
            <person name="Schnable J.C."/>
            <person name="Zhu J.-K."/>
            <person name="Zhang H."/>
        </authorList>
    </citation>
    <scope>NUCLEOTIDE SEQUENCE [LARGE SCALE GENOMIC DNA]</scope>
</reference>
<keyword evidence="1" id="KW-1133">Transmembrane helix</keyword>
<sequence>MAARPLRVAAVALCASTIAVHLSSVLDPSATTAATPVEASPPLDGAVLQILLLFIVMEALFAAGPFVYRHALHGAGAGNRRLTELVAFILCVVVGFLEFFLFVQRAGGAVDGDAQARALGLAALRALPASATATFFLGVALVHAHVGGGDGPLPEPTVRFLTEMTLEAAAALIGIMAMVIYTLRLIPPLRVAAGAAAAVRTPSLPNHHRQAGCALAVLLRRHLPLVHPLSAATPSR</sequence>
<keyword evidence="1" id="KW-0472">Membrane</keyword>
<name>A0A3L6PC81_PANMI</name>
<dbReference type="OrthoDB" id="690924at2759"/>
<evidence type="ECO:0000256" key="1">
    <source>
        <dbReference type="SAM" id="Phobius"/>
    </source>
</evidence>
<organism evidence="2 3">
    <name type="scientific">Panicum miliaceum</name>
    <name type="common">Proso millet</name>
    <name type="synonym">Broomcorn millet</name>
    <dbReference type="NCBI Taxonomy" id="4540"/>
    <lineage>
        <taxon>Eukaryota</taxon>
        <taxon>Viridiplantae</taxon>
        <taxon>Streptophyta</taxon>
        <taxon>Embryophyta</taxon>
        <taxon>Tracheophyta</taxon>
        <taxon>Spermatophyta</taxon>
        <taxon>Magnoliopsida</taxon>
        <taxon>Liliopsida</taxon>
        <taxon>Poales</taxon>
        <taxon>Poaceae</taxon>
        <taxon>PACMAD clade</taxon>
        <taxon>Panicoideae</taxon>
        <taxon>Panicodae</taxon>
        <taxon>Paniceae</taxon>
        <taxon>Panicinae</taxon>
        <taxon>Panicum</taxon>
        <taxon>Panicum sect. Panicum</taxon>
    </lineage>
</organism>
<dbReference type="EMBL" id="PQIB02000018">
    <property type="protein sequence ID" value="RLM55180.1"/>
    <property type="molecule type" value="Genomic_DNA"/>
</dbReference>
<gene>
    <name evidence="2" type="ORF">C2845_PM10G05580</name>
</gene>
<keyword evidence="1" id="KW-0812">Transmembrane</keyword>
<feature type="transmembrane region" description="Helical" evidence="1">
    <location>
        <begin position="46"/>
        <end position="64"/>
    </location>
</feature>
<feature type="transmembrane region" description="Helical" evidence="1">
    <location>
        <begin position="164"/>
        <end position="183"/>
    </location>
</feature>